<dbReference type="PANTHER" id="PTHR30126:SF39">
    <property type="entry name" value="HTH-TYPE TRANSCRIPTIONAL REGULATOR CYSL"/>
    <property type="match status" value="1"/>
</dbReference>
<evidence type="ECO:0000313" key="7">
    <source>
        <dbReference type="Proteomes" id="UP000713880"/>
    </source>
</evidence>
<dbReference type="InterPro" id="IPR005119">
    <property type="entry name" value="LysR_subst-bd"/>
</dbReference>
<reference evidence="6" key="2">
    <citation type="journal article" date="2021" name="Sci. Rep.">
        <title>The distribution of antibiotic resistance genes in chicken gut microbiota commensals.</title>
        <authorList>
            <person name="Juricova H."/>
            <person name="Matiasovicova J."/>
            <person name="Kubasova T."/>
            <person name="Cejkova D."/>
            <person name="Rychlik I."/>
        </authorList>
    </citation>
    <scope>NUCLEOTIDE SEQUENCE</scope>
    <source>
        <strain evidence="6">An420c</strain>
    </source>
</reference>
<dbReference type="InterPro" id="IPR036390">
    <property type="entry name" value="WH_DNA-bd_sf"/>
</dbReference>
<keyword evidence="2" id="KW-0805">Transcription regulation</keyword>
<keyword evidence="3" id="KW-0238">DNA-binding</keyword>
<keyword evidence="4" id="KW-0804">Transcription</keyword>
<evidence type="ECO:0000313" key="6">
    <source>
        <dbReference type="EMBL" id="MBM6827764.1"/>
    </source>
</evidence>
<accession>A0A938X3Z0</accession>
<dbReference type="PRINTS" id="PR00039">
    <property type="entry name" value="HTHLYSR"/>
</dbReference>
<feature type="domain" description="HTH lysR-type" evidence="5">
    <location>
        <begin position="1"/>
        <end position="58"/>
    </location>
</feature>
<dbReference type="Pfam" id="PF00126">
    <property type="entry name" value="HTH_1"/>
    <property type="match status" value="1"/>
</dbReference>
<evidence type="ECO:0000256" key="2">
    <source>
        <dbReference type="ARBA" id="ARBA00023015"/>
    </source>
</evidence>
<gene>
    <name evidence="6" type="ORF">H6A13_11785</name>
</gene>
<dbReference type="PROSITE" id="PS50931">
    <property type="entry name" value="HTH_LYSR"/>
    <property type="match status" value="1"/>
</dbReference>
<dbReference type="GO" id="GO:0003700">
    <property type="term" value="F:DNA-binding transcription factor activity"/>
    <property type="evidence" value="ECO:0007669"/>
    <property type="project" value="InterPro"/>
</dbReference>
<protein>
    <submittedName>
        <fullName evidence="6">LysR family transcriptional regulator</fullName>
    </submittedName>
</protein>
<dbReference type="PANTHER" id="PTHR30126">
    <property type="entry name" value="HTH-TYPE TRANSCRIPTIONAL REGULATOR"/>
    <property type="match status" value="1"/>
</dbReference>
<evidence type="ECO:0000256" key="3">
    <source>
        <dbReference type="ARBA" id="ARBA00023125"/>
    </source>
</evidence>
<keyword evidence="7" id="KW-1185">Reference proteome</keyword>
<proteinExistence type="inferred from homology"/>
<organism evidence="6 7">
    <name type="scientific">Mordavella massiliensis</name>
    <dbReference type="NCBI Taxonomy" id="1871024"/>
    <lineage>
        <taxon>Bacteria</taxon>
        <taxon>Bacillati</taxon>
        <taxon>Bacillota</taxon>
        <taxon>Clostridia</taxon>
        <taxon>Eubacteriales</taxon>
        <taxon>Clostridiaceae</taxon>
        <taxon>Mordavella</taxon>
    </lineage>
</organism>
<dbReference type="InterPro" id="IPR000847">
    <property type="entry name" value="LysR_HTH_N"/>
</dbReference>
<dbReference type="Pfam" id="PF03466">
    <property type="entry name" value="LysR_substrate"/>
    <property type="match status" value="1"/>
</dbReference>
<comment type="similarity">
    <text evidence="1">Belongs to the LysR transcriptional regulatory family.</text>
</comment>
<dbReference type="SUPFAM" id="SSF53850">
    <property type="entry name" value="Periplasmic binding protein-like II"/>
    <property type="match status" value="1"/>
</dbReference>
<dbReference type="RefSeq" id="WP_204909748.1">
    <property type="nucleotide sequence ID" value="NZ_JACJLV010000059.1"/>
</dbReference>
<dbReference type="GO" id="GO:0000976">
    <property type="term" value="F:transcription cis-regulatory region binding"/>
    <property type="evidence" value="ECO:0007669"/>
    <property type="project" value="TreeGrafter"/>
</dbReference>
<dbReference type="InterPro" id="IPR036388">
    <property type="entry name" value="WH-like_DNA-bd_sf"/>
</dbReference>
<comment type="caution">
    <text evidence="6">The sequence shown here is derived from an EMBL/GenBank/DDBJ whole genome shotgun (WGS) entry which is preliminary data.</text>
</comment>
<sequence>MLDHRVLTFLTVCEELSFTRAAEKLHITQPAVSQHVRYIEDYYGIQAFRFSGRRISLTEAGILLRDSLTSLCNNEIYLKEQLASACDLQQTVRFGATLTVGEFMIADPLSHFLAAHPDSNISVTVANTALLLQKLDAGEIDFAILEGNYPSHLYQHVPYITDRFIPVCKKNYRFKKAPQSLFDLTSERLLVREPGSGTRRILEDALSEYGMGIETFRHVTTIGNMNTIKDMVKNGCGITFLYETAAAEDLREGLLQKINLPDWQVRHEISIVWKKDHLFEDSLRALLKELFHI</sequence>
<evidence type="ECO:0000256" key="4">
    <source>
        <dbReference type="ARBA" id="ARBA00023163"/>
    </source>
</evidence>
<dbReference type="Gene3D" id="1.10.10.10">
    <property type="entry name" value="Winged helix-like DNA-binding domain superfamily/Winged helix DNA-binding domain"/>
    <property type="match status" value="1"/>
</dbReference>
<name>A0A938X3Z0_9CLOT</name>
<dbReference type="Gene3D" id="3.40.190.10">
    <property type="entry name" value="Periplasmic binding protein-like II"/>
    <property type="match status" value="2"/>
</dbReference>
<dbReference type="AlphaFoldDB" id="A0A938X3Z0"/>
<dbReference type="Proteomes" id="UP000713880">
    <property type="component" value="Unassembled WGS sequence"/>
</dbReference>
<reference evidence="6" key="1">
    <citation type="submission" date="2020-08" db="EMBL/GenBank/DDBJ databases">
        <authorList>
            <person name="Cejkova D."/>
            <person name="Kubasova T."/>
            <person name="Jahodarova E."/>
            <person name="Rychlik I."/>
        </authorList>
    </citation>
    <scope>NUCLEOTIDE SEQUENCE</scope>
    <source>
        <strain evidence="6">An420c</strain>
    </source>
</reference>
<evidence type="ECO:0000256" key="1">
    <source>
        <dbReference type="ARBA" id="ARBA00009437"/>
    </source>
</evidence>
<dbReference type="EMBL" id="JACJLV010000059">
    <property type="protein sequence ID" value="MBM6827764.1"/>
    <property type="molecule type" value="Genomic_DNA"/>
</dbReference>
<dbReference type="SUPFAM" id="SSF46785">
    <property type="entry name" value="Winged helix' DNA-binding domain"/>
    <property type="match status" value="1"/>
</dbReference>
<evidence type="ECO:0000259" key="5">
    <source>
        <dbReference type="PROSITE" id="PS50931"/>
    </source>
</evidence>